<comment type="similarity">
    <text evidence="2">Belongs to the UDP-glycosyltransferase family.</text>
</comment>
<evidence type="ECO:0000313" key="9">
    <source>
        <dbReference type="EMBL" id="KAG2468409.1"/>
    </source>
</evidence>
<dbReference type="Pfam" id="PF00201">
    <property type="entry name" value="UDPGT"/>
    <property type="match status" value="1"/>
</dbReference>
<accession>A0A8X7XIQ9</accession>
<keyword evidence="3" id="KW-0328">Glycosyltransferase</keyword>
<evidence type="ECO:0000256" key="6">
    <source>
        <dbReference type="ARBA" id="ARBA00022989"/>
    </source>
</evidence>
<feature type="domain" description="Ig-like" evidence="8">
    <location>
        <begin position="724"/>
        <end position="827"/>
    </location>
</feature>
<dbReference type="InterPro" id="IPR002213">
    <property type="entry name" value="UDP_glucos_trans"/>
</dbReference>
<dbReference type="AlphaFoldDB" id="A0A8X7XIQ9"/>
<dbReference type="SMART" id="SM00408">
    <property type="entry name" value="IGc2"/>
    <property type="match status" value="3"/>
</dbReference>
<feature type="domain" description="Ig-like" evidence="8">
    <location>
        <begin position="835"/>
        <end position="921"/>
    </location>
</feature>
<keyword evidence="6" id="KW-1133">Transmembrane helix</keyword>
<evidence type="ECO:0000256" key="5">
    <source>
        <dbReference type="ARBA" id="ARBA00022692"/>
    </source>
</evidence>
<reference evidence="9 10" key="1">
    <citation type="journal article" date="2021" name="Cell">
        <title>Tracing the genetic footprints of vertebrate landing in non-teleost ray-finned fishes.</title>
        <authorList>
            <person name="Bi X."/>
            <person name="Wang K."/>
            <person name="Yang L."/>
            <person name="Pan H."/>
            <person name="Jiang H."/>
            <person name="Wei Q."/>
            <person name="Fang M."/>
            <person name="Yu H."/>
            <person name="Zhu C."/>
            <person name="Cai Y."/>
            <person name="He Y."/>
            <person name="Gan X."/>
            <person name="Zeng H."/>
            <person name="Yu D."/>
            <person name="Zhu Y."/>
            <person name="Jiang H."/>
            <person name="Qiu Q."/>
            <person name="Yang H."/>
            <person name="Zhang Y.E."/>
            <person name="Wang W."/>
            <person name="Zhu M."/>
            <person name="He S."/>
            <person name="Zhang G."/>
        </authorList>
    </citation>
    <scope>NUCLEOTIDE SEQUENCE [LARGE SCALE GENOMIC DNA]</scope>
    <source>
        <strain evidence="9">Bchr_013</strain>
    </source>
</reference>
<keyword evidence="10" id="KW-1185">Reference proteome</keyword>
<evidence type="ECO:0000256" key="7">
    <source>
        <dbReference type="ARBA" id="ARBA00023136"/>
    </source>
</evidence>
<evidence type="ECO:0000256" key="3">
    <source>
        <dbReference type="ARBA" id="ARBA00022676"/>
    </source>
</evidence>
<keyword evidence="4" id="KW-0808">Transferase</keyword>
<dbReference type="SMART" id="SM00409">
    <property type="entry name" value="IG"/>
    <property type="match status" value="3"/>
</dbReference>
<dbReference type="InterPro" id="IPR013106">
    <property type="entry name" value="Ig_V-set"/>
</dbReference>
<evidence type="ECO:0000256" key="2">
    <source>
        <dbReference type="ARBA" id="ARBA00009995"/>
    </source>
</evidence>
<sequence>MSLLFHYPYCQAGKILVIPVDGSHWVNMKILIQELYNRGHNITVVMPSTNWYINEESPFYTSIRIPLPLPQDTNRDELFRSMVNNMIYTKSKGSWFSLLALQYQMFSLISKGHHMSCLMASTMFENQELMTKLQEAHFDLALTDPGLGGGVLIAHYLQLPMVFNVRWVSSSEAHFFIAPSPISYTPLPGTEFTDKMTFSQRLKSVVNYGFNTWLERFFIRPYYDAVCSRYFGPDININTLIQSADIWLIRVNFVFEFPRPSMPNVIYVGGFQCKPPKPLPSDLEQFMESSGEHGVIIISLGTLISNLPEDITNKIAAAFAQLPQKVIWKHSGETPTGLGNNTLLVKWIPQNDILGHPKTRVFVSHGGTNGIYEAIYHGVPIVGLPLLFDQFDNFVRLKERGAAKVLDITNLNTEDVLEALETVLNKPSYRNNMQRLSRLHHDQLVQPLDAAIFWIEYVINNKGASHLQTESYHYVTSLLITQSSSSTAQPGSSVELWCTHDDSSFLYIYWYQQSKLGSIDLIGYIYYSTPNHEPKFQDRFNVSGNAKEKDAWAAPIVHQKQKSVLLQMKGSFVLHCSLEGAAMSSYTMSWYRQKHLGDTIEFICDEYKNYGQGLNDRFQMTHNSNANQFTLEMSNLISEDSGVYYCAARHGDVYESRDSCSHAVNIIQEPDVLIVKSPGETVTLHCKHNDTTQLVMLWYRQMNSKGMTLVAFSYGSDALCQSSVKVSQSPSHIIVKQNQSLKIQCNQSATNTYMDWYRQQGSSELQLVLRALYMSKPEYGDNIPKRFNAIRSTLESTTLTIDNVETSDTGLYFCAVNALCQTSVKVSQSPSHIIVKQNQSLKIDCNQSAAYSYMEWYRQQGSSELQLVLRSLYMSNPEYGDKIPKRFNATRSKLESITLTIDKAQTSDTGLYFCAASDTVH</sequence>
<dbReference type="Pfam" id="PF07686">
    <property type="entry name" value="V-set"/>
    <property type="match status" value="3"/>
</dbReference>
<dbReference type="PANTHER" id="PTHR48043">
    <property type="entry name" value="EG:EG0003.4 PROTEIN-RELATED"/>
    <property type="match status" value="1"/>
</dbReference>
<dbReference type="CDD" id="cd03784">
    <property type="entry name" value="GT1_Gtf-like"/>
    <property type="match status" value="1"/>
</dbReference>
<gene>
    <name evidence="9" type="primary">Ugt2a2</name>
    <name evidence="9" type="ORF">GTO96_0014374</name>
</gene>
<dbReference type="Proteomes" id="UP000886611">
    <property type="component" value="Unassembled WGS sequence"/>
</dbReference>
<name>A0A8X7XIQ9_POLSE</name>
<evidence type="ECO:0000313" key="10">
    <source>
        <dbReference type="Proteomes" id="UP000886611"/>
    </source>
</evidence>
<dbReference type="InterPro" id="IPR035595">
    <property type="entry name" value="UDP_glycos_trans_CS"/>
</dbReference>
<dbReference type="InterPro" id="IPR003599">
    <property type="entry name" value="Ig_sub"/>
</dbReference>
<dbReference type="PROSITE" id="PS50835">
    <property type="entry name" value="IG_LIKE"/>
    <property type="match status" value="3"/>
</dbReference>
<comment type="caution">
    <text evidence="9">The sequence shown here is derived from an EMBL/GenBank/DDBJ whole genome shotgun (WGS) entry which is preliminary data.</text>
</comment>
<dbReference type="EMBL" id="JAATIS010000485">
    <property type="protein sequence ID" value="KAG2468409.1"/>
    <property type="molecule type" value="Genomic_DNA"/>
</dbReference>
<evidence type="ECO:0000256" key="4">
    <source>
        <dbReference type="ARBA" id="ARBA00022679"/>
    </source>
</evidence>
<protein>
    <submittedName>
        <fullName evidence="9">UD2A2 glucuronosyltransferase</fullName>
    </submittedName>
</protein>
<keyword evidence="7" id="KW-0472">Membrane</keyword>
<dbReference type="SUPFAM" id="SSF48726">
    <property type="entry name" value="Immunoglobulin"/>
    <property type="match status" value="5"/>
</dbReference>
<comment type="subcellular location">
    <subcellularLocation>
        <location evidence="1">Membrane</location>
    </subcellularLocation>
</comment>
<dbReference type="GO" id="GO:0008194">
    <property type="term" value="F:UDP-glycosyltransferase activity"/>
    <property type="evidence" value="ECO:0007669"/>
    <property type="project" value="InterPro"/>
</dbReference>
<dbReference type="InterPro" id="IPR050271">
    <property type="entry name" value="UDP-glycosyltransferase"/>
</dbReference>
<dbReference type="InterPro" id="IPR007110">
    <property type="entry name" value="Ig-like_dom"/>
</dbReference>
<keyword evidence="5" id="KW-0812">Transmembrane</keyword>
<feature type="non-terminal residue" evidence="9">
    <location>
        <position position="921"/>
    </location>
</feature>
<dbReference type="InterPro" id="IPR036179">
    <property type="entry name" value="Ig-like_dom_sf"/>
</dbReference>
<organism evidence="9 10">
    <name type="scientific">Polypterus senegalus</name>
    <name type="common">Senegal bichir</name>
    <dbReference type="NCBI Taxonomy" id="55291"/>
    <lineage>
        <taxon>Eukaryota</taxon>
        <taxon>Metazoa</taxon>
        <taxon>Chordata</taxon>
        <taxon>Craniata</taxon>
        <taxon>Vertebrata</taxon>
        <taxon>Euteleostomi</taxon>
        <taxon>Actinopterygii</taxon>
        <taxon>Polypteriformes</taxon>
        <taxon>Polypteridae</taxon>
        <taxon>Polypterus</taxon>
    </lineage>
</organism>
<dbReference type="Gene3D" id="2.60.40.10">
    <property type="entry name" value="Immunoglobulins"/>
    <property type="match status" value="5"/>
</dbReference>
<proteinExistence type="inferred from homology"/>
<dbReference type="CDD" id="cd00099">
    <property type="entry name" value="IgV"/>
    <property type="match status" value="3"/>
</dbReference>
<dbReference type="PANTHER" id="PTHR48043:SF63">
    <property type="entry name" value="UDP GLUCURONOSYLTRANSFERASE 5 FAMILY, POLYPEPTIDE F1-RELATED"/>
    <property type="match status" value="1"/>
</dbReference>
<feature type="non-terminal residue" evidence="9">
    <location>
        <position position="1"/>
    </location>
</feature>
<dbReference type="InterPro" id="IPR003598">
    <property type="entry name" value="Ig_sub2"/>
</dbReference>
<dbReference type="InterPro" id="IPR013783">
    <property type="entry name" value="Ig-like_fold"/>
</dbReference>
<dbReference type="Gene3D" id="3.40.50.2000">
    <property type="entry name" value="Glycogen Phosphorylase B"/>
    <property type="match status" value="2"/>
</dbReference>
<evidence type="ECO:0000256" key="1">
    <source>
        <dbReference type="ARBA" id="ARBA00004370"/>
    </source>
</evidence>
<dbReference type="PROSITE" id="PS00375">
    <property type="entry name" value="UDPGT"/>
    <property type="match status" value="1"/>
</dbReference>
<dbReference type="GO" id="GO:0016020">
    <property type="term" value="C:membrane"/>
    <property type="evidence" value="ECO:0007669"/>
    <property type="project" value="UniProtKB-SubCell"/>
</dbReference>
<evidence type="ECO:0000259" key="8">
    <source>
        <dbReference type="PROSITE" id="PS50835"/>
    </source>
</evidence>
<dbReference type="SMART" id="SM00406">
    <property type="entry name" value="IGv"/>
    <property type="match status" value="3"/>
</dbReference>
<feature type="domain" description="Ig-like" evidence="8">
    <location>
        <begin position="555"/>
        <end position="665"/>
    </location>
</feature>
<dbReference type="SUPFAM" id="SSF53756">
    <property type="entry name" value="UDP-Glycosyltransferase/glycogen phosphorylase"/>
    <property type="match status" value="1"/>
</dbReference>
<dbReference type="FunFam" id="3.40.50.2000:FF:000001">
    <property type="entry name" value="UDP-glucuronosyltransferase"/>
    <property type="match status" value="1"/>
</dbReference>